<evidence type="ECO:0000313" key="10">
    <source>
        <dbReference type="Proteomes" id="UP000522688"/>
    </source>
</evidence>
<feature type="domain" description="Glycosyltransferase 2-like" evidence="5">
    <location>
        <begin position="7"/>
        <end position="160"/>
    </location>
</feature>
<evidence type="ECO:0000259" key="5">
    <source>
        <dbReference type="Pfam" id="PF00535"/>
    </source>
</evidence>
<sequence>MSDPLVSFVIPAIAVDSYLLDAVASALAQTWTRLEVVVVLDGATGGELDLPADPRLHVVRLPERCGTPIALNAGVAASHGELVARLDADDLAAPDRIERQVAVMLARPELVVLGSSVTVVDHHGERIRHLAAPVGGDLRRTLVTRNVLTHSATIYRRDAFDLAGGYDRRCIRMQDYDLWLRLALLGEVDNLPEALTSYRVHEGQHSRRTPPWGEASRTVLASRRRLARRLGSPAAAQRMRDAVWTTAQFARHTGLRRPRYLGRPAGGDRRGTLLVTTSDISLDVIYHGQIRHWATHGVEPLAIAAGDTGRLAEVGRREGVATHALPLARRPSPVDDLRGLVALVRLLVRLRPALVVYGTPKAALLTALTSALTRVPRRVHVLHGLRLETQTGAARRVGLAVERLVARVSTETVAVSRPLVETCRELGIPIDTTTVLGEGSVGGVDVARFALAARDDGLRAALRARHGIRDDEPVIGFVGRITADKGIPTLVAAVEALRDRGLPAHLVLVGPDEGIVELPAATRRLLDGEGFHLHGPAEHATEVMSGFDVFSLPSRREGLGTVVLEASASSVPVVVSDAPALTDVVEHGVTGLVTPRDDVDALADALEALLVDRERAEAMAAAALRSVGERFDQADVWRRATEHLLGHLEAAGVRSGAA</sequence>
<dbReference type="Pfam" id="PF00535">
    <property type="entry name" value="Glycos_transf_2"/>
    <property type="match status" value="1"/>
</dbReference>
<protein>
    <recommendedName>
        <fullName evidence="1">D-inositol 3-phosphate glycosyltransferase</fullName>
    </recommendedName>
</protein>
<dbReference type="InterPro" id="IPR028098">
    <property type="entry name" value="Glyco_trans_4-like_N"/>
</dbReference>
<dbReference type="EMBL" id="BJUV01000007">
    <property type="protein sequence ID" value="GEK82697.1"/>
    <property type="molecule type" value="Genomic_DNA"/>
</dbReference>
<feature type="domain" description="Glycosyl transferase family 1" evidence="4">
    <location>
        <begin position="461"/>
        <end position="623"/>
    </location>
</feature>
<evidence type="ECO:0000313" key="8">
    <source>
        <dbReference type="EMBL" id="MBA8814105.1"/>
    </source>
</evidence>
<dbReference type="GO" id="GO:0016758">
    <property type="term" value="F:hexosyltransferase activity"/>
    <property type="evidence" value="ECO:0007669"/>
    <property type="project" value="TreeGrafter"/>
</dbReference>
<dbReference type="InterPro" id="IPR001173">
    <property type="entry name" value="Glyco_trans_2-like"/>
</dbReference>
<dbReference type="InterPro" id="IPR001296">
    <property type="entry name" value="Glyco_trans_1"/>
</dbReference>
<dbReference type="SUPFAM" id="SSF53756">
    <property type="entry name" value="UDP-Glycosyltransferase/glycogen phosphorylase"/>
    <property type="match status" value="1"/>
</dbReference>
<evidence type="ECO:0000313" key="7">
    <source>
        <dbReference type="EMBL" id="GEK82697.1"/>
    </source>
</evidence>
<accession>A0A7W3JJV1</accession>
<dbReference type="EMBL" id="JACGWW010000003">
    <property type="protein sequence ID" value="MBA8814105.1"/>
    <property type="molecule type" value="Genomic_DNA"/>
</dbReference>
<keyword evidence="9" id="KW-1185">Reference proteome</keyword>
<dbReference type="InterPro" id="IPR029044">
    <property type="entry name" value="Nucleotide-diphossugar_trans"/>
</dbReference>
<reference evidence="7 9" key="1">
    <citation type="submission" date="2019-07" db="EMBL/GenBank/DDBJ databases">
        <title>Whole genome shotgun sequence of Frigoribacterium faeni NBRC 103066.</title>
        <authorList>
            <person name="Hosoyama A."/>
            <person name="Uohara A."/>
            <person name="Ohji S."/>
            <person name="Ichikawa N."/>
        </authorList>
    </citation>
    <scope>NUCLEOTIDE SEQUENCE [LARGE SCALE GENOMIC DNA]</scope>
    <source>
        <strain evidence="7 9">NBRC 103066</strain>
    </source>
</reference>
<gene>
    <name evidence="8" type="ORF">FB463_002371</name>
    <name evidence="7" type="ORF">FFA01_10060</name>
</gene>
<evidence type="ECO:0000313" key="9">
    <source>
        <dbReference type="Proteomes" id="UP000321154"/>
    </source>
</evidence>
<dbReference type="Pfam" id="PF13579">
    <property type="entry name" value="Glyco_trans_4_4"/>
    <property type="match status" value="1"/>
</dbReference>
<comment type="caution">
    <text evidence="8">The sequence shown here is derived from an EMBL/GenBank/DDBJ whole genome shotgun (WGS) entry which is preliminary data.</text>
</comment>
<evidence type="ECO:0000256" key="3">
    <source>
        <dbReference type="ARBA" id="ARBA00022679"/>
    </source>
</evidence>
<dbReference type="PANTHER" id="PTHR45947:SF3">
    <property type="entry name" value="SULFOQUINOVOSYL TRANSFERASE SQD2"/>
    <property type="match status" value="1"/>
</dbReference>
<dbReference type="SUPFAM" id="SSF53448">
    <property type="entry name" value="Nucleotide-diphospho-sugar transferases"/>
    <property type="match status" value="1"/>
</dbReference>
<keyword evidence="3 8" id="KW-0808">Transferase</keyword>
<dbReference type="InterPro" id="IPR050194">
    <property type="entry name" value="Glycosyltransferase_grp1"/>
</dbReference>
<dbReference type="Pfam" id="PF00534">
    <property type="entry name" value="Glycos_transf_1"/>
    <property type="match status" value="1"/>
</dbReference>
<dbReference type="PANTHER" id="PTHR45947">
    <property type="entry name" value="SULFOQUINOVOSYL TRANSFERASE SQD2"/>
    <property type="match status" value="1"/>
</dbReference>
<dbReference type="Gene3D" id="3.40.50.2000">
    <property type="entry name" value="Glycogen Phosphorylase B"/>
    <property type="match status" value="2"/>
</dbReference>
<reference evidence="8 10" key="2">
    <citation type="submission" date="2020-07" db="EMBL/GenBank/DDBJ databases">
        <title>Sequencing the genomes of 1000 actinobacteria strains.</title>
        <authorList>
            <person name="Klenk H.-P."/>
        </authorList>
    </citation>
    <scope>NUCLEOTIDE SEQUENCE [LARGE SCALE GENOMIC DNA]</scope>
    <source>
        <strain evidence="8 10">DSM 10309</strain>
    </source>
</reference>
<proteinExistence type="predicted"/>
<dbReference type="OrthoDB" id="5174363at2"/>
<dbReference type="RefSeq" id="WP_146853623.1">
    <property type="nucleotide sequence ID" value="NZ_BAAAHR010000006.1"/>
</dbReference>
<dbReference type="AlphaFoldDB" id="A0A7W3JJV1"/>
<dbReference type="GO" id="GO:1901137">
    <property type="term" value="P:carbohydrate derivative biosynthetic process"/>
    <property type="evidence" value="ECO:0007669"/>
    <property type="project" value="UniProtKB-ARBA"/>
</dbReference>
<organism evidence="8 10">
    <name type="scientific">Frigoribacterium faeni</name>
    <dbReference type="NCBI Taxonomy" id="145483"/>
    <lineage>
        <taxon>Bacteria</taxon>
        <taxon>Bacillati</taxon>
        <taxon>Actinomycetota</taxon>
        <taxon>Actinomycetes</taxon>
        <taxon>Micrococcales</taxon>
        <taxon>Microbacteriaceae</taxon>
        <taxon>Frigoribacterium</taxon>
    </lineage>
</organism>
<dbReference type="Proteomes" id="UP000522688">
    <property type="component" value="Unassembled WGS sequence"/>
</dbReference>
<evidence type="ECO:0000259" key="4">
    <source>
        <dbReference type="Pfam" id="PF00534"/>
    </source>
</evidence>
<keyword evidence="2" id="KW-0328">Glycosyltransferase</keyword>
<evidence type="ECO:0000256" key="2">
    <source>
        <dbReference type="ARBA" id="ARBA00022676"/>
    </source>
</evidence>
<feature type="domain" description="Glycosyltransferase subfamily 4-like N-terminal" evidence="6">
    <location>
        <begin position="288"/>
        <end position="437"/>
    </location>
</feature>
<evidence type="ECO:0000256" key="1">
    <source>
        <dbReference type="ARBA" id="ARBA00021292"/>
    </source>
</evidence>
<dbReference type="Proteomes" id="UP000321154">
    <property type="component" value="Unassembled WGS sequence"/>
</dbReference>
<dbReference type="Gene3D" id="3.90.550.10">
    <property type="entry name" value="Spore Coat Polysaccharide Biosynthesis Protein SpsA, Chain A"/>
    <property type="match status" value="1"/>
</dbReference>
<name>A0A7W3JJV1_9MICO</name>
<evidence type="ECO:0000259" key="6">
    <source>
        <dbReference type="Pfam" id="PF13579"/>
    </source>
</evidence>